<accession>A0A0B4EAU4</accession>
<evidence type="ECO:0000313" key="1">
    <source>
        <dbReference type="EMBL" id="KID59380.1"/>
    </source>
</evidence>
<keyword evidence="2" id="KW-1185">Reference proteome</keyword>
<dbReference type="AlphaFoldDB" id="A0A0B4EAU4"/>
<proteinExistence type="predicted"/>
<name>A0A0B4EAU4_METAF</name>
<evidence type="ECO:0000313" key="2">
    <source>
        <dbReference type="Proteomes" id="UP000031186"/>
    </source>
</evidence>
<dbReference type="VEuPathDB" id="FungiDB:MAN_10685"/>
<feature type="non-terminal residue" evidence="1">
    <location>
        <position position="1"/>
    </location>
</feature>
<protein>
    <submittedName>
        <fullName evidence="1">Uncharacterized protein</fullName>
    </submittedName>
</protein>
<gene>
    <name evidence="1" type="ORF">MAN_10685</name>
</gene>
<reference evidence="1 2" key="1">
    <citation type="journal article" date="2014" name="Proc. Natl. Acad. Sci. U.S.A.">
        <title>Trajectory and genomic determinants of fungal-pathogen speciation and host adaptation.</title>
        <authorList>
            <person name="Hu X."/>
            <person name="Xiao G."/>
            <person name="Zheng P."/>
            <person name="Shang Y."/>
            <person name="Su Y."/>
            <person name="Zhang X."/>
            <person name="Liu X."/>
            <person name="Zhan S."/>
            <person name="St Leger R.J."/>
            <person name="Wang C."/>
        </authorList>
    </citation>
    <scope>NUCLEOTIDE SEQUENCE [LARGE SCALE GENOMIC DNA]</scope>
    <source>
        <strain evidence="1 2">ARSEF 549</strain>
    </source>
</reference>
<dbReference type="OrthoDB" id="4932072at2759"/>
<dbReference type="HOGENOM" id="CLU_2441315_0_0_1"/>
<sequence>MASDFVQTISDILLDVCGTITTEQALFDWGDFDWGNYDILTFRNQEGENYIFAEWDHDLQLAATDATMNLDNTSFGLHNVSSTDDEISPL</sequence>
<dbReference type="EMBL" id="AZNF01000029">
    <property type="protein sequence ID" value="KID59380.1"/>
    <property type="molecule type" value="Genomic_DNA"/>
</dbReference>
<comment type="caution">
    <text evidence="1">The sequence shown here is derived from an EMBL/GenBank/DDBJ whole genome shotgun (WGS) entry which is preliminary data.</text>
</comment>
<organism evidence="1 2">
    <name type="scientific">Metarhizium anisopliae (strain ARSEF 549)</name>
    <dbReference type="NCBI Taxonomy" id="3151832"/>
    <lineage>
        <taxon>Eukaryota</taxon>
        <taxon>Fungi</taxon>
        <taxon>Dikarya</taxon>
        <taxon>Ascomycota</taxon>
        <taxon>Pezizomycotina</taxon>
        <taxon>Sordariomycetes</taxon>
        <taxon>Hypocreomycetidae</taxon>
        <taxon>Hypocreales</taxon>
        <taxon>Clavicipitaceae</taxon>
        <taxon>Metarhizium</taxon>
    </lineage>
</organism>
<dbReference type="Proteomes" id="UP000031186">
    <property type="component" value="Unassembled WGS sequence"/>
</dbReference>